<dbReference type="PROSITE" id="PS01229">
    <property type="entry name" value="COF_2"/>
    <property type="match status" value="1"/>
</dbReference>
<dbReference type="Gene3D" id="3.40.50.1000">
    <property type="entry name" value="HAD superfamily/HAD-like"/>
    <property type="match status" value="1"/>
</dbReference>
<evidence type="ECO:0000259" key="10">
    <source>
        <dbReference type="Pfam" id="PF00122"/>
    </source>
</evidence>
<dbReference type="InterPro" id="IPR023214">
    <property type="entry name" value="HAD_sf"/>
</dbReference>
<feature type="transmembrane region" description="Helical" evidence="8">
    <location>
        <begin position="599"/>
        <end position="620"/>
    </location>
</feature>
<keyword evidence="8" id="KW-0547">Nucleotide-binding</keyword>
<keyword evidence="7 8" id="KW-0472">Membrane</keyword>
<keyword evidence="5" id="KW-1278">Translocase</keyword>
<dbReference type="RefSeq" id="WP_369342236.1">
    <property type="nucleotide sequence ID" value="NZ_CP129683.1"/>
</dbReference>
<reference evidence="11" key="1">
    <citation type="submission" date="2023-07" db="EMBL/GenBank/DDBJ databases">
        <title>Bifidobacterium aquikefiriaerophilum sp. nov. and Bifidobacterium eccum sp. nov., isolated from water kefir.</title>
        <authorList>
            <person name="Breselge S."/>
            <person name="Bellassi P."/>
            <person name="Barcenilla C."/>
            <person name="Alvarez-Ordonez A."/>
            <person name="Morelli L."/>
            <person name="Cotter P.D."/>
        </authorList>
    </citation>
    <scope>NUCLEOTIDE SEQUENCE</scope>
    <source>
        <strain evidence="12">WK012_4_13</strain>
        <strain evidence="11">WK048_4_13</strain>
    </source>
</reference>
<dbReference type="PANTHER" id="PTHR48085:SF5">
    <property type="entry name" value="CADMIUM_ZINC-TRANSPORTING ATPASE HMA4-RELATED"/>
    <property type="match status" value="1"/>
</dbReference>
<evidence type="ECO:0000313" key="11">
    <source>
        <dbReference type="EMBL" id="XDS47091.1"/>
    </source>
</evidence>
<evidence type="ECO:0000256" key="3">
    <source>
        <dbReference type="ARBA" id="ARBA00022692"/>
    </source>
</evidence>
<keyword evidence="6 8" id="KW-1133">Transmembrane helix</keyword>
<dbReference type="InterPro" id="IPR027256">
    <property type="entry name" value="P-typ_ATPase_IB"/>
</dbReference>
<dbReference type="InterPro" id="IPR023298">
    <property type="entry name" value="ATPase_P-typ_TM_dom_sf"/>
</dbReference>
<evidence type="ECO:0000256" key="6">
    <source>
        <dbReference type="ARBA" id="ARBA00022989"/>
    </source>
</evidence>
<dbReference type="InterPro" id="IPR044492">
    <property type="entry name" value="P_typ_ATPase_HD_dom"/>
</dbReference>
<dbReference type="GO" id="GO:0046872">
    <property type="term" value="F:metal ion binding"/>
    <property type="evidence" value="ECO:0007669"/>
    <property type="project" value="UniProtKB-KW"/>
</dbReference>
<gene>
    <name evidence="12" type="ORF">QN062_03610</name>
    <name evidence="11" type="ORF">QN217_02835</name>
</gene>
<dbReference type="InterPro" id="IPR001757">
    <property type="entry name" value="P_typ_ATPase"/>
</dbReference>
<dbReference type="GO" id="GO:0019829">
    <property type="term" value="F:ATPase-coupled monoatomic cation transmembrane transporter activity"/>
    <property type="evidence" value="ECO:0007669"/>
    <property type="project" value="InterPro"/>
</dbReference>
<evidence type="ECO:0000256" key="7">
    <source>
        <dbReference type="ARBA" id="ARBA00023136"/>
    </source>
</evidence>
<dbReference type="Gene3D" id="3.40.1110.10">
    <property type="entry name" value="Calcium-transporting ATPase, cytoplasmic domain N"/>
    <property type="match status" value="1"/>
</dbReference>
<feature type="transmembrane region" description="Helical" evidence="8">
    <location>
        <begin position="73"/>
        <end position="93"/>
    </location>
</feature>
<evidence type="ECO:0000256" key="8">
    <source>
        <dbReference type="RuleBase" id="RU362081"/>
    </source>
</evidence>
<dbReference type="SFLD" id="SFLDS00003">
    <property type="entry name" value="Haloacid_Dehalogenase"/>
    <property type="match status" value="1"/>
</dbReference>
<dbReference type="Pfam" id="PF00702">
    <property type="entry name" value="Hydrolase"/>
    <property type="match status" value="1"/>
</dbReference>
<comment type="similarity">
    <text evidence="2 8">Belongs to the cation transport ATPase (P-type) (TC 3.A.3) family. Type IB subfamily.</text>
</comment>
<dbReference type="AlphaFoldDB" id="A0AB39UDC7"/>
<keyword evidence="8" id="KW-0067">ATP-binding</keyword>
<dbReference type="InterPro" id="IPR023299">
    <property type="entry name" value="ATPase_P-typ_cyto_dom_N"/>
</dbReference>
<evidence type="ECO:0000256" key="1">
    <source>
        <dbReference type="ARBA" id="ARBA00004651"/>
    </source>
</evidence>
<proteinExistence type="inferred from homology"/>
<dbReference type="InterPro" id="IPR008250">
    <property type="entry name" value="ATPase_P-typ_transduc_dom_A_sf"/>
</dbReference>
<keyword evidence="4 8" id="KW-0479">Metal-binding</keyword>
<dbReference type="SFLD" id="SFLDF00027">
    <property type="entry name" value="p-type_atpase"/>
    <property type="match status" value="1"/>
</dbReference>
<dbReference type="GO" id="GO:0005524">
    <property type="term" value="F:ATP binding"/>
    <property type="evidence" value="ECO:0007669"/>
    <property type="project" value="UniProtKB-UniRule"/>
</dbReference>
<dbReference type="NCBIfam" id="TIGR01494">
    <property type="entry name" value="ATPase_P-type"/>
    <property type="match status" value="1"/>
</dbReference>
<sequence length="657" mass="69574">MECTLNARSGNDRSVNAQSGNNRLDNAQHGSAQSPAIALKLWDRTDKPMLLRAVGTAGIAIIVLLMEVLVPTAIWMIAAVTAAGLVYGCWPIIIEAWHDIRNRHMSMDLSMLIAIAAAAAIGQWTTSLLIAVFVLAAEILEDLCMDSGRDALSSLMAFLPNTVTVVSHDGTTKALALDDVLKGMVVRITPGDRIPVDGLVISGVSELDQSRITGESALVAARKGSEVYAGSVNQQGALEVRVTGVGEDSSYGRIIETVREAQNSQAPVQKLADRMATALVSLAVVGAFVTWLLTRDLTSAIDVIIVAGACGIAAGTPLAMLACIARSARSGAYVKDGMHMQRLSTIDTVIFDKTGTITKGMPSVVAVHATAGMSEHDLLAVAASAEVNSEHILGRAIVDAARQRSLDIAPVESFSYRPGYGIEAVVMKEPVSVGSIDTLDATDRHSVAAAFNGQATTMVYVTVKGSYVGSIEIEDAVRSSAESAIARLKSMGKRTVMLSGDREEVARHIAQLTGIDEYHCNLKPEQKLDRIEEMQSQGRQVAMIGDGVNDAPALTKADVGIAMGSGTDIAQESSDAVLISSDMNDLARLFSVAQQGRRVIAFNFIGTIVIDVAGMVLAGFGFLTPLLAALVHVGSESAFILNSARLLRARRHEQRFD</sequence>
<feature type="transmembrane region" description="Helical" evidence="8">
    <location>
        <begin position="626"/>
        <end position="647"/>
    </location>
</feature>
<dbReference type="SFLD" id="SFLDG00002">
    <property type="entry name" value="C1.7:_P-type_atpase_like"/>
    <property type="match status" value="1"/>
</dbReference>
<evidence type="ECO:0000256" key="4">
    <source>
        <dbReference type="ARBA" id="ARBA00022723"/>
    </source>
</evidence>
<feature type="transmembrane region" description="Helical" evidence="8">
    <location>
        <begin position="300"/>
        <end position="325"/>
    </location>
</feature>
<dbReference type="Gene3D" id="2.70.150.10">
    <property type="entry name" value="Calcium-transporting ATPase, cytoplasmic transduction domain A"/>
    <property type="match status" value="1"/>
</dbReference>
<evidence type="ECO:0000313" key="12">
    <source>
        <dbReference type="EMBL" id="XDS51274.1"/>
    </source>
</evidence>
<evidence type="ECO:0000256" key="9">
    <source>
        <dbReference type="SAM" id="MobiDB-lite"/>
    </source>
</evidence>
<dbReference type="PRINTS" id="PR00119">
    <property type="entry name" value="CATATPASE"/>
</dbReference>
<dbReference type="InterPro" id="IPR036412">
    <property type="entry name" value="HAD-like_sf"/>
</dbReference>
<keyword evidence="3 8" id="KW-0812">Transmembrane</keyword>
<feature type="transmembrane region" description="Helical" evidence="8">
    <location>
        <begin position="113"/>
        <end position="137"/>
    </location>
</feature>
<evidence type="ECO:0000256" key="5">
    <source>
        <dbReference type="ARBA" id="ARBA00022967"/>
    </source>
</evidence>
<dbReference type="Pfam" id="PF00122">
    <property type="entry name" value="E1-E2_ATPase"/>
    <property type="match status" value="1"/>
</dbReference>
<dbReference type="EMBL" id="CP129675">
    <property type="protein sequence ID" value="XDS47091.1"/>
    <property type="molecule type" value="Genomic_DNA"/>
</dbReference>
<dbReference type="FunFam" id="2.70.150.10:FF:000002">
    <property type="entry name" value="Copper-transporting ATPase 1, putative"/>
    <property type="match status" value="1"/>
</dbReference>
<comment type="subcellular location">
    <subcellularLocation>
        <location evidence="1">Cell membrane</location>
        <topology evidence="1">Multi-pass membrane protein</topology>
    </subcellularLocation>
</comment>
<dbReference type="PANTHER" id="PTHR48085">
    <property type="entry name" value="CADMIUM/ZINC-TRANSPORTING ATPASE HMA2-RELATED"/>
    <property type="match status" value="1"/>
</dbReference>
<dbReference type="SUPFAM" id="SSF81653">
    <property type="entry name" value="Calcium ATPase, transduction domain A"/>
    <property type="match status" value="1"/>
</dbReference>
<dbReference type="GO" id="GO:0005886">
    <property type="term" value="C:plasma membrane"/>
    <property type="evidence" value="ECO:0007669"/>
    <property type="project" value="UniProtKB-SubCell"/>
</dbReference>
<evidence type="ECO:0000256" key="2">
    <source>
        <dbReference type="ARBA" id="ARBA00006024"/>
    </source>
</evidence>
<dbReference type="EMBL" id="CP129683">
    <property type="protein sequence ID" value="XDS51274.1"/>
    <property type="molecule type" value="Genomic_DNA"/>
</dbReference>
<dbReference type="PROSITE" id="PS00154">
    <property type="entry name" value="ATPASE_E1_E2"/>
    <property type="match status" value="1"/>
</dbReference>
<dbReference type="InterPro" id="IPR018303">
    <property type="entry name" value="ATPase_P-typ_P_site"/>
</dbReference>
<dbReference type="KEGG" id="bfk:QN062_03610"/>
<dbReference type="GO" id="GO:0016887">
    <property type="term" value="F:ATP hydrolysis activity"/>
    <property type="evidence" value="ECO:0007669"/>
    <property type="project" value="InterPro"/>
</dbReference>
<protein>
    <submittedName>
        <fullName evidence="11">Cation-translocating P-type ATPase</fullName>
    </submittedName>
</protein>
<feature type="transmembrane region" description="Helical" evidence="8">
    <location>
        <begin position="49"/>
        <end position="66"/>
    </location>
</feature>
<dbReference type="InterPro" id="IPR051014">
    <property type="entry name" value="Cation_Transport_ATPase_IB"/>
</dbReference>
<accession>A0AB39UDC7</accession>
<keyword evidence="8" id="KW-1003">Cell membrane</keyword>
<feature type="domain" description="P-type ATPase A" evidence="10">
    <location>
        <begin position="159"/>
        <end position="258"/>
    </location>
</feature>
<organism evidence="11">
    <name type="scientific">Bifidobacterium fermentum</name>
    <dbReference type="NCBI Taxonomy" id="3059035"/>
    <lineage>
        <taxon>Bacteria</taxon>
        <taxon>Bacillati</taxon>
        <taxon>Actinomycetota</taxon>
        <taxon>Actinomycetes</taxon>
        <taxon>Bifidobacteriales</taxon>
        <taxon>Bifidobacteriaceae</taxon>
        <taxon>Bifidobacterium</taxon>
    </lineage>
</organism>
<dbReference type="SUPFAM" id="SSF81665">
    <property type="entry name" value="Calcium ATPase, transmembrane domain M"/>
    <property type="match status" value="1"/>
</dbReference>
<dbReference type="SUPFAM" id="SSF56784">
    <property type="entry name" value="HAD-like"/>
    <property type="match status" value="1"/>
</dbReference>
<feature type="region of interest" description="Disordered" evidence="9">
    <location>
        <begin position="1"/>
        <end position="31"/>
    </location>
</feature>
<name>A0AB39UDC7_9BIFI</name>
<feature type="transmembrane region" description="Helical" evidence="8">
    <location>
        <begin position="275"/>
        <end position="294"/>
    </location>
</feature>
<dbReference type="NCBIfam" id="TIGR01525">
    <property type="entry name" value="ATPase-IB_hvy"/>
    <property type="match status" value="1"/>
</dbReference>
<dbReference type="InterPro" id="IPR059000">
    <property type="entry name" value="ATPase_P-type_domA"/>
</dbReference>